<dbReference type="PANTHER" id="PTHR16861">
    <property type="entry name" value="GLYCOPROTEIN 38"/>
    <property type="match status" value="1"/>
</dbReference>
<keyword evidence="6" id="KW-1185">Reference proteome</keyword>
<dbReference type="Proteomes" id="UP001146351">
    <property type="component" value="Unassembled WGS sequence"/>
</dbReference>
<feature type="region of interest" description="Disordered" evidence="1">
    <location>
        <begin position="112"/>
        <end position="179"/>
    </location>
</feature>
<protein>
    <recommendedName>
        <fullName evidence="4">WSC domain-containing protein</fullName>
    </recommendedName>
</protein>
<feature type="signal peptide" evidence="3">
    <location>
        <begin position="1"/>
        <end position="20"/>
    </location>
</feature>
<proteinExistence type="predicted"/>
<evidence type="ECO:0000256" key="3">
    <source>
        <dbReference type="SAM" id="SignalP"/>
    </source>
</evidence>
<dbReference type="OrthoDB" id="2537459at2759"/>
<reference evidence="5" key="1">
    <citation type="submission" date="2022-11" db="EMBL/GenBank/DDBJ databases">
        <authorList>
            <person name="Petersen C."/>
        </authorList>
    </citation>
    <scope>NUCLEOTIDE SEQUENCE</scope>
    <source>
        <strain evidence="5">IBT 21917</strain>
    </source>
</reference>
<feature type="compositionally biased region" description="Polar residues" evidence="1">
    <location>
        <begin position="273"/>
        <end position="309"/>
    </location>
</feature>
<organism evidence="5 6">
    <name type="scientific">Penicillium capsulatum</name>
    <dbReference type="NCBI Taxonomy" id="69766"/>
    <lineage>
        <taxon>Eukaryota</taxon>
        <taxon>Fungi</taxon>
        <taxon>Dikarya</taxon>
        <taxon>Ascomycota</taxon>
        <taxon>Pezizomycotina</taxon>
        <taxon>Eurotiomycetes</taxon>
        <taxon>Eurotiomycetidae</taxon>
        <taxon>Eurotiales</taxon>
        <taxon>Aspergillaceae</taxon>
        <taxon>Penicillium</taxon>
    </lineage>
</organism>
<feature type="compositionally biased region" description="Low complexity" evidence="1">
    <location>
        <begin position="120"/>
        <end position="141"/>
    </location>
</feature>
<feature type="region of interest" description="Disordered" evidence="1">
    <location>
        <begin position="246"/>
        <end position="324"/>
    </location>
</feature>
<dbReference type="EMBL" id="JAPQKO010000001">
    <property type="protein sequence ID" value="KAJ5182765.1"/>
    <property type="molecule type" value="Genomic_DNA"/>
</dbReference>
<accession>A0A9W9IQB0</accession>
<evidence type="ECO:0000259" key="4">
    <source>
        <dbReference type="PROSITE" id="PS51212"/>
    </source>
</evidence>
<sequence>MRLAFLVSAVALLAPSSVVADLAYCATDNTGSDYKAVSNNFQSNGLCTDNCGKYAYGVLQGKKCWCTNVVPSKKSQKSIGDCDTKCPGYPTDHCGSAADGVFAYVEAAGNPTSTAGDSGSTSRDQVTTSTSSSTSQVPTVSHRPPPPAGSLTTETNSSLQTSDSTATTPSVAVETNSGGEVKTITVGSSSATAGADGASLSSAHKDDSKLSGGSIAGIVIGVIGGLALVGALIFLVFFYRKRAARATSPTPSQDMTDRNSQGSNFSRGVFPQGQDTAGSYGRNTAFTDNRMKNTTLYPNGPRDSSVSLQDNEDYSRPVLRVTNN</sequence>
<dbReference type="PANTHER" id="PTHR16861:SF4">
    <property type="entry name" value="SH3 DOMAIN PROTEIN (AFU_ORTHOLOGUE AFUA_1G13610)"/>
    <property type="match status" value="1"/>
</dbReference>
<dbReference type="Pfam" id="PF01822">
    <property type="entry name" value="WSC"/>
    <property type="match status" value="1"/>
</dbReference>
<feature type="compositionally biased region" description="Low complexity" evidence="1">
    <location>
        <begin position="190"/>
        <end position="202"/>
    </location>
</feature>
<gene>
    <name evidence="5" type="ORF">N7492_000381</name>
</gene>
<dbReference type="SMART" id="SM00321">
    <property type="entry name" value="WSC"/>
    <property type="match status" value="1"/>
</dbReference>
<feature type="transmembrane region" description="Helical" evidence="2">
    <location>
        <begin position="215"/>
        <end position="239"/>
    </location>
</feature>
<comment type="caution">
    <text evidence="5">The sequence shown here is derived from an EMBL/GenBank/DDBJ whole genome shotgun (WGS) entry which is preliminary data.</text>
</comment>
<feature type="compositionally biased region" description="Polar residues" evidence="1">
    <location>
        <begin position="247"/>
        <end position="266"/>
    </location>
</feature>
<dbReference type="InterPro" id="IPR002889">
    <property type="entry name" value="WSC_carb-bd"/>
</dbReference>
<feature type="chain" id="PRO_5040983990" description="WSC domain-containing protein" evidence="3">
    <location>
        <begin position="21"/>
        <end position="324"/>
    </location>
</feature>
<keyword evidence="2" id="KW-0812">Transmembrane</keyword>
<evidence type="ECO:0000256" key="2">
    <source>
        <dbReference type="SAM" id="Phobius"/>
    </source>
</evidence>
<dbReference type="CDD" id="cd12087">
    <property type="entry name" value="TM_EGFR-like"/>
    <property type="match status" value="1"/>
</dbReference>
<dbReference type="PROSITE" id="PS51212">
    <property type="entry name" value="WSC"/>
    <property type="match status" value="1"/>
</dbReference>
<evidence type="ECO:0000313" key="5">
    <source>
        <dbReference type="EMBL" id="KAJ5182765.1"/>
    </source>
</evidence>
<keyword evidence="2" id="KW-1133">Transmembrane helix</keyword>
<keyword evidence="3" id="KW-0732">Signal</keyword>
<evidence type="ECO:0000313" key="6">
    <source>
        <dbReference type="Proteomes" id="UP001146351"/>
    </source>
</evidence>
<feature type="domain" description="WSC" evidence="4">
    <location>
        <begin position="19"/>
        <end position="107"/>
    </location>
</feature>
<feature type="compositionally biased region" description="Polar residues" evidence="1">
    <location>
        <begin position="150"/>
        <end position="178"/>
    </location>
</feature>
<name>A0A9W9IQB0_9EURO</name>
<dbReference type="AlphaFoldDB" id="A0A9W9IQB0"/>
<evidence type="ECO:0000256" key="1">
    <source>
        <dbReference type="SAM" id="MobiDB-lite"/>
    </source>
</evidence>
<reference evidence="5" key="2">
    <citation type="journal article" date="2023" name="IMA Fungus">
        <title>Comparative genomic study of the Penicillium genus elucidates a diverse pangenome and 15 lateral gene transfer events.</title>
        <authorList>
            <person name="Petersen C."/>
            <person name="Sorensen T."/>
            <person name="Nielsen M.R."/>
            <person name="Sondergaard T.E."/>
            <person name="Sorensen J.L."/>
            <person name="Fitzpatrick D.A."/>
            <person name="Frisvad J.C."/>
            <person name="Nielsen K.L."/>
        </authorList>
    </citation>
    <scope>NUCLEOTIDE SEQUENCE</scope>
    <source>
        <strain evidence="5">IBT 21917</strain>
    </source>
</reference>
<keyword evidence="2" id="KW-0472">Membrane</keyword>
<feature type="region of interest" description="Disordered" evidence="1">
    <location>
        <begin position="190"/>
        <end position="209"/>
    </location>
</feature>